<feature type="domain" description="Aminotransferase class V" evidence="2">
    <location>
        <begin position="27"/>
        <end position="410"/>
    </location>
</feature>
<dbReference type="AlphaFoldDB" id="A0A9X3IPF9"/>
<proteinExistence type="predicted"/>
<evidence type="ECO:0000313" key="4">
    <source>
        <dbReference type="Proteomes" id="UP001144805"/>
    </source>
</evidence>
<keyword evidence="1" id="KW-0663">Pyridoxal phosphate</keyword>
<dbReference type="NCBIfam" id="TIGR01976">
    <property type="entry name" value="am_tr_V_VC1184"/>
    <property type="match status" value="1"/>
</dbReference>
<dbReference type="PANTHER" id="PTHR43586">
    <property type="entry name" value="CYSTEINE DESULFURASE"/>
    <property type="match status" value="1"/>
</dbReference>
<dbReference type="InterPro" id="IPR011340">
    <property type="entry name" value="Cys_dSase-rel"/>
</dbReference>
<dbReference type="InterPro" id="IPR015422">
    <property type="entry name" value="PyrdxlP-dep_Trfase_small"/>
</dbReference>
<dbReference type="Gene3D" id="3.90.1150.10">
    <property type="entry name" value="Aspartate Aminotransferase, domain 1"/>
    <property type="match status" value="1"/>
</dbReference>
<evidence type="ECO:0000259" key="2">
    <source>
        <dbReference type="Pfam" id="PF00266"/>
    </source>
</evidence>
<sequence>MADSRLDIDAIRHEFPAIANRGDAAPVFFDNPAGTQVPRRVIDRINHALIEDNANLGGYFDTSQRAVAQAQEAHKAMGDLFNANDWHEVIFGQNMTTLTFSMSRAIGRTLKEGDEILLTRMDHDANVAPWLMLAEDKGLVVRWIDFDPEAFEFDLTQLDDVITDRLKVAAIGYASNVTGTIHDVKAITKAAKAVGALVYVDAVQFAPHGVIDVQDLGCDILVCSAYKFYGPHHGVLWGRRDVLDRLEAYKVRASSTIPPGKFETGTTNRESLAGVLGAIEHFEWIGTTFGNASNAATRRERFVAGMHAVDAHERVLTARLIEGLQSFPKLKIQGLTEKQALSRRVPTVSFTYEGTDPADICKAMARKNISLWHGHNYGIEPTTRLGLMDKGGVVRVGLAQYNTAEEVDRFIRSFGEWTTAAG</sequence>
<comment type="caution">
    <text evidence="3">The sequence shown here is derived from an EMBL/GenBank/DDBJ whole genome shotgun (WGS) entry which is preliminary data.</text>
</comment>
<protein>
    <submittedName>
        <fullName evidence="3">Cysteine desulfurase-like protein</fullName>
    </submittedName>
</protein>
<dbReference type="Pfam" id="PF00266">
    <property type="entry name" value="Aminotran_5"/>
    <property type="match status" value="1"/>
</dbReference>
<accession>A0A9X3IPF9</accession>
<dbReference type="InterPro" id="IPR015424">
    <property type="entry name" value="PyrdxlP-dep_Trfase"/>
</dbReference>
<dbReference type="RefSeq" id="WP_266340887.1">
    <property type="nucleotide sequence ID" value="NZ_JAPKNK010000013.1"/>
</dbReference>
<name>A0A9X3IPF9_9HYPH</name>
<dbReference type="Proteomes" id="UP001144805">
    <property type="component" value="Unassembled WGS sequence"/>
</dbReference>
<dbReference type="EMBL" id="JAPKNK010000013">
    <property type="protein sequence ID" value="MCX5571925.1"/>
    <property type="molecule type" value="Genomic_DNA"/>
</dbReference>
<dbReference type="SUPFAM" id="SSF53383">
    <property type="entry name" value="PLP-dependent transferases"/>
    <property type="match status" value="1"/>
</dbReference>
<evidence type="ECO:0000256" key="1">
    <source>
        <dbReference type="ARBA" id="ARBA00022898"/>
    </source>
</evidence>
<evidence type="ECO:0000313" key="3">
    <source>
        <dbReference type="EMBL" id="MCX5571925.1"/>
    </source>
</evidence>
<dbReference type="InterPro" id="IPR000192">
    <property type="entry name" value="Aminotrans_V_dom"/>
</dbReference>
<dbReference type="Gene3D" id="3.40.640.10">
    <property type="entry name" value="Type I PLP-dependent aspartate aminotransferase-like (Major domain)"/>
    <property type="match status" value="1"/>
</dbReference>
<dbReference type="PANTHER" id="PTHR43586:SF21">
    <property type="entry name" value="PYRIDOXAL PHOSPHATE (PLP)-DEPENDENT ASPARTATE AMINOTRANSFERASE SUPERFAMILY"/>
    <property type="match status" value="1"/>
</dbReference>
<organism evidence="3 4">
    <name type="scientific">Kaistia nematophila</name>
    <dbReference type="NCBI Taxonomy" id="2994654"/>
    <lineage>
        <taxon>Bacteria</taxon>
        <taxon>Pseudomonadati</taxon>
        <taxon>Pseudomonadota</taxon>
        <taxon>Alphaproteobacteria</taxon>
        <taxon>Hyphomicrobiales</taxon>
        <taxon>Kaistiaceae</taxon>
        <taxon>Kaistia</taxon>
    </lineage>
</organism>
<reference evidence="3" key="1">
    <citation type="submission" date="2022-11" db="EMBL/GenBank/DDBJ databases">
        <title>Biodiversity and phylogenetic relationships of bacteria.</title>
        <authorList>
            <person name="Machado R.A.R."/>
            <person name="Bhat A."/>
            <person name="Loulou A."/>
            <person name="Kallel S."/>
        </authorList>
    </citation>
    <scope>NUCLEOTIDE SEQUENCE</scope>
    <source>
        <strain evidence="3">K-TC2</strain>
    </source>
</reference>
<gene>
    <name evidence="3" type="ORF">OSH07_22180</name>
</gene>
<keyword evidence="4" id="KW-1185">Reference proteome</keyword>
<dbReference type="InterPro" id="IPR015421">
    <property type="entry name" value="PyrdxlP-dep_Trfase_major"/>
</dbReference>